<accession>A0A5N5SK30</accession>
<evidence type="ECO:0000313" key="5">
    <source>
        <dbReference type="EMBL" id="KAB7494424.1"/>
    </source>
</evidence>
<feature type="domain" description="BTB" evidence="4">
    <location>
        <begin position="80"/>
        <end position="183"/>
    </location>
</feature>
<organism evidence="5 6">
    <name type="scientific">Armadillidium nasatum</name>
    <dbReference type="NCBI Taxonomy" id="96803"/>
    <lineage>
        <taxon>Eukaryota</taxon>
        <taxon>Metazoa</taxon>
        <taxon>Ecdysozoa</taxon>
        <taxon>Arthropoda</taxon>
        <taxon>Crustacea</taxon>
        <taxon>Multicrustacea</taxon>
        <taxon>Malacostraca</taxon>
        <taxon>Eumalacostraca</taxon>
        <taxon>Peracarida</taxon>
        <taxon>Isopoda</taxon>
        <taxon>Oniscidea</taxon>
        <taxon>Crinocheta</taxon>
        <taxon>Armadillidiidae</taxon>
        <taxon>Armadillidium</taxon>
    </lineage>
</organism>
<dbReference type="GO" id="GO:0005737">
    <property type="term" value="C:cytoplasm"/>
    <property type="evidence" value="ECO:0007669"/>
    <property type="project" value="UniProtKB-SubCell"/>
</dbReference>
<dbReference type="EMBL" id="SEYY01024062">
    <property type="protein sequence ID" value="KAB7494424.1"/>
    <property type="molecule type" value="Genomic_DNA"/>
</dbReference>
<protein>
    <submittedName>
        <fullName evidence="5">BTB/POZ domain-containing protein 10</fullName>
    </submittedName>
</protein>
<comment type="caution">
    <text evidence="5">The sequence shown here is derived from an EMBL/GenBank/DDBJ whole genome shotgun (WGS) entry which is preliminary data.</text>
</comment>
<dbReference type="InterPro" id="IPR011333">
    <property type="entry name" value="SKP1/BTB/POZ_sf"/>
</dbReference>
<dbReference type="OrthoDB" id="10034757at2759"/>
<evidence type="ECO:0000256" key="1">
    <source>
        <dbReference type="ARBA" id="ARBA00004496"/>
    </source>
</evidence>
<dbReference type="AlphaFoldDB" id="A0A5N5SK30"/>
<feature type="non-terminal residue" evidence="5">
    <location>
        <position position="1"/>
    </location>
</feature>
<dbReference type="PANTHER" id="PTHR21637:SF0">
    <property type="entry name" value="AT10158P"/>
    <property type="match status" value="1"/>
</dbReference>
<feature type="compositionally biased region" description="Pro residues" evidence="3">
    <location>
        <begin position="357"/>
        <end position="371"/>
    </location>
</feature>
<comment type="subcellular location">
    <subcellularLocation>
        <location evidence="1">Cytoplasm</location>
    </subcellularLocation>
</comment>
<evidence type="ECO:0000256" key="3">
    <source>
        <dbReference type="SAM" id="MobiDB-lite"/>
    </source>
</evidence>
<dbReference type="SUPFAM" id="SSF54695">
    <property type="entry name" value="POZ domain"/>
    <property type="match status" value="1"/>
</dbReference>
<dbReference type="Gene3D" id="3.30.710.10">
    <property type="entry name" value="Potassium Channel Kv1.1, Chain A"/>
    <property type="match status" value="1"/>
</dbReference>
<dbReference type="GO" id="GO:0042327">
    <property type="term" value="P:positive regulation of phosphorylation"/>
    <property type="evidence" value="ECO:0007669"/>
    <property type="project" value="TreeGrafter"/>
</dbReference>
<dbReference type="InterPro" id="IPR000210">
    <property type="entry name" value="BTB/POZ_dom"/>
</dbReference>
<name>A0A5N5SK30_9CRUS</name>
<dbReference type="InterPro" id="IPR039886">
    <property type="entry name" value="BTBD10/KCTD20"/>
</dbReference>
<dbReference type="CDD" id="cd18318">
    <property type="entry name" value="BTB_POZ_KCTD20-like"/>
    <property type="match status" value="1"/>
</dbReference>
<dbReference type="Pfam" id="PF16017">
    <property type="entry name" value="BTB_3"/>
    <property type="match status" value="1"/>
</dbReference>
<dbReference type="InterPro" id="IPR039885">
    <property type="entry name" value="BTBD10/KCTD20_BTB/POZ"/>
</dbReference>
<evidence type="ECO:0000259" key="4">
    <source>
        <dbReference type="SMART" id="SM00225"/>
    </source>
</evidence>
<evidence type="ECO:0000256" key="2">
    <source>
        <dbReference type="ARBA" id="ARBA00022490"/>
    </source>
</evidence>
<feature type="region of interest" description="Disordered" evidence="3">
    <location>
        <begin position="18"/>
        <end position="80"/>
    </location>
</feature>
<sequence length="421" mass="46986">IQLFAETEILSCTKKRRIRSKVRSRGNNSGRGSLAYSSSHEDSSPHGSPRSSPVLYPRQPPSQVQTTSVPRDYNPPSSDDRVTLVVEETRFIVDPAIFTAHPDTMLGRMFSSGLEFTHTNDRGEYEIADGFSSAVFHAVLEFYKTGLVHCPPSVSVSELREACDYFLLPFDANTIKCWNLRGLLHELSNEGARQQFEVFLEEHILPLMVVAAQRGDRECHIVILLDDDTVEWDDDYPPQMGEEYSQTICSTAMYRFFKYIENRDVAKQVLKERGLKKIRLGIEGYPTYKEKVKKRPGGRAEVIYNYVQRPFIRMSWEKEEAKSRHVDFQCVKSKSVTDLAEATADPVLERERVVTLDPPPPLTSEPPPEPMLLPNAEGAVGGVDIPAEEGAVGGSHPSPASLEAFPAQELQLSGAGADDGV</sequence>
<dbReference type="SMART" id="SM00225">
    <property type="entry name" value="BTB"/>
    <property type="match status" value="1"/>
</dbReference>
<keyword evidence="2" id="KW-0963">Cytoplasm</keyword>
<evidence type="ECO:0000313" key="6">
    <source>
        <dbReference type="Proteomes" id="UP000326759"/>
    </source>
</evidence>
<keyword evidence="6" id="KW-1185">Reference proteome</keyword>
<gene>
    <name evidence="5" type="primary">Btbd10</name>
    <name evidence="5" type="ORF">Anas_12057</name>
</gene>
<reference evidence="5 6" key="1">
    <citation type="journal article" date="2019" name="PLoS Biol.">
        <title>Sex chromosomes control vertical transmission of feminizing Wolbachia symbionts in an isopod.</title>
        <authorList>
            <person name="Becking T."/>
            <person name="Chebbi M.A."/>
            <person name="Giraud I."/>
            <person name="Moumen B."/>
            <person name="Laverre T."/>
            <person name="Caubet Y."/>
            <person name="Peccoud J."/>
            <person name="Gilbert C."/>
            <person name="Cordaux R."/>
        </authorList>
    </citation>
    <scope>NUCLEOTIDE SEQUENCE [LARGE SCALE GENOMIC DNA]</scope>
    <source>
        <strain evidence="5">ANa2</strain>
        <tissue evidence="5">Whole body excluding digestive tract and cuticle</tissue>
    </source>
</reference>
<dbReference type="PANTHER" id="PTHR21637">
    <property type="entry name" value="BTB/POZ DOMAIN-CONTAINING PROTEIN 10-RELATED"/>
    <property type="match status" value="1"/>
</dbReference>
<feature type="region of interest" description="Disordered" evidence="3">
    <location>
        <begin position="354"/>
        <end position="403"/>
    </location>
</feature>
<dbReference type="Proteomes" id="UP000326759">
    <property type="component" value="Unassembled WGS sequence"/>
</dbReference>
<proteinExistence type="predicted"/>